<evidence type="ECO:0000313" key="2">
    <source>
        <dbReference type="EMBL" id="GFD53572.1"/>
    </source>
</evidence>
<accession>A0A699X0I2</accession>
<sequence>ASLLCRYAARSVSAGARQQRLRLGVPAQGGAAAPDCDSRQRDVHFLHLGTQRDAQRRGLLRWQGGASQPGPHPAPGTSGYRRAFRGGVHRLHPERPRQARA</sequence>
<evidence type="ECO:0000256" key="1">
    <source>
        <dbReference type="SAM" id="MobiDB-lite"/>
    </source>
</evidence>
<feature type="non-terminal residue" evidence="2">
    <location>
        <position position="101"/>
    </location>
</feature>
<reference evidence="2" key="1">
    <citation type="journal article" date="2019" name="Sci. Rep.">
        <title>Draft genome of Tanacetum cinerariifolium, the natural source of mosquito coil.</title>
        <authorList>
            <person name="Yamashiro T."/>
            <person name="Shiraishi A."/>
            <person name="Satake H."/>
            <person name="Nakayama K."/>
        </authorList>
    </citation>
    <scope>NUCLEOTIDE SEQUENCE</scope>
</reference>
<dbReference type="AlphaFoldDB" id="A0A699X0I2"/>
<name>A0A699X0I2_TANCI</name>
<organism evidence="2">
    <name type="scientific">Tanacetum cinerariifolium</name>
    <name type="common">Dalmatian daisy</name>
    <name type="synonym">Chrysanthemum cinerariifolium</name>
    <dbReference type="NCBI Taxonomy" id="118510"/>
    <lineage>
        <taxon>Eukaryota</taxon>
        <taxon>Viridiplantae</taxon>
        <taxon>Streptophyta</taxon>
        <taxon>Embryophyta</taxon>
        <taxon>Tracheophyta</taxon>
        <taxon>Spermatophyta</taxon>
        <taxon>Magnoliopsida</taxon>
        <taxon>eudicotyledons</taxon>
        <taxon>Gunneridae</taxon>
        <taxon>Pentapetalae</taxon>
        <taxon>asterids</taxon>
        <taxon>campanulids</taxon>
        <taxon>Asterales</taxon>
        <taxon>Asteraceae</taxon>
        <taxon>Asteroideae</taxon>
        <taxon>Anthemideae</taxon>
        <taxon>Anthemidinae</taxon>
        <taxon>Tanacetum</taxon>
    </lineage>
</organism>
<feature type="non-terminal residue" evidence="2">
    <location>
        <position position="1"/>
    </location>
</feature>
<proteinExistence type="predicted"/>
<gene>
    <name evidence="2" type="ORF">Tci_925541</name>
</gene>
<feature type="compositionally biased region" description="Basic and acidic residues" evidence="1">
    <location>
        <begin position="91"/>
        <end position="101"/>
    </location>
</feature>
<comment type="caution">
    <text evidence="2">The sequence shown here is derived from an EMBL/GenBank/DDBJ whole genome shotgun (WGS) entry which is preliminary data.</text>
</comment>
<dbReference type="EMBL" id="BKCJ011796051">
    <property type="protein sequence ID" value="GFD53572.1"/>
    <property type="molecule type" value="Genomic_DNA"/>
</dbReference>
<protein>
    <submittedName>
        <fullName evidence="2">Uncharacterized protein</fullName>
    </submittedName>
</protein>
<feature type="region of interest" description="Disordered" evidence="1">
    <location>
        <begin position="62"/>
        <end position="101"/>
    </location>
</feature>